<keyword evidence="2 5" id="KW-0889">Transcription antitermination</keyword>
<comment type="function">
    <text evidence="5 7">Participates in transcription elongation, termination and antitermination.</text>
</comment>
<dbReference type="SMART" id="SM00738">
    <property type="entry name" value="NGN"/>
    <property type="match status" value="1"/>
</dbReference>
<comment type="caution">
    <text evidence="10">The sequence shown here is derived from an EMBL/GenBank/DDBJ whole genome shotgun (WGS) entry which is preliminary data.</text>
</comment>
<comment type="similarity">
    <text evidence="5 7">Belongs to the NusG family.</text>
</comment>
<dbReference type="NCBIfam" id="TIGR00922">
    <property type="entry name" value="nusG"/>
    <property type="match status" value="1"/>
</dbReference>
<dbReference type="Pfam" id="PF00467">
    <property type="entry name" value="KOW"/>
    <property type="match status" value="1"/>
</dbReference>
<dbReference type="InterPro" id="IPR036735">
    <property type="entry name" value="NGN_dom_sf"/>
</dbReference>
<dbReference type="CDD" id="cd06091">
    <property type="entry name" value="KOW_NusG"/>
    <property type="match status" value="1"/>
</dbReference>
<accession>A0AA42J1C1</accession>
<dbReference type="InterPro" id="IPR006645">
    <property type="entry name" value="NGN-like_dom"/>
</dbReference>
<evidence type="ECO:0000313" key="11">
    <source>
        <dbReference type="Proteomes" id="UP001169242"/>
    </source>
</evidence>
<evidence type="ECO:0000259" key="9">
    <source>
        <dbReference type="SMART" id="SM00739"/>
    </source>
</evidence>
<evidence type="ECO:0000256" key="2">
    <source>
        <dbReference type="ARBA" id="ARBA00022814"/>
    </source>
</evidence>
<dbReference type="EMBL" id="JAQIFT010000046">
    <property type="protein sequence ID" value="MDA3732304.1"/>
    <property type="molecule type" value="Genomic_DNA"/>
</dbReference>
<dbReference type="PANTHER" id="PTHR30265">
    <property type="entry name" value="RHO-INTERACTING TRANSCRIPTION TERMINATION FACTOR NUSG"/>
    <property type="match status" value="1"/>
</dbReference>
<dbReference type="InterPro" id="IPR001062">
    <property type="entry name" value="Transcrpt_antiterm_NusG"/>
</dbReference>
<dbReference type="InterPro" id="IPR014722">
    <property type="entry name" value="Rib_uL2_dom2"/>
</dbReference>
<dbReference type="Proteomes" id="UP001169242">
    <property type="component" value="Unassembled WGS sequence"/>
</dbReference>
<keyword evidence="4 5" id="KW-0804">Transcription</keyword>
<keyword evidence="11" id="KW-1185">Reference proteome</keyword>
<dbReference type="AlphaFoldDB" id="A0AA42J1C1"/>
<dbReference type="SMART" id="SM00739">
    <property type="entry name" value="KOW"/>
    <property type="match status" value="1"/>
</dbReference>
<evidence type="ECO:0000256" key="6">
    <source>
        <dbReference type="NCBIfam" id="TIGR00922"/>
    </source>
</evidence>
<dbReference type="InterPro" id="IPR008991">
    <property type="entry name" value="Translation_prot_SH3-like_sf"/>
</dbReference>
<dbReference type="GO" id="GO:0005829">
    <property type="term" value="C:cytosol"/>
    <property type="evidence" value="ECO:0007669"/>
    <property type="project" value="TreeGrafter"/>
</dbReference>
<dbReference type="GO" id="GO:0031564">
    <property type="term" value="P:transcription antitermination"/>
    <property type="evidence" value="ECO:0007669"/>
    <property type="project" value="UniProtKB-UniRule"/>
</dbReference>
<dbReference type="InterPro" id="IPR047050">
    <property type="entry name" value="NGN"/>
</dbReference>
<dbReference type="GO" id="GO:0006354">
    <property type="term" value="P:DNA-templated transcription elongation"/>
    <property type="evidence" value="ECO:0007669"/>
    <property type="project" value="UniProtKB-UniRule"/>
</dbReference>
<evidence type="ECO:0000256" key="1">
    <source>
        <dbReference type="ARBA" id="ARBA00022472"/>
    </source>
</evidence>
<dbReference type="PANTHER" id="PTHR30265:SF2">
    <property type="entry name" value="TRANSCRIPTION TERMINATION_ANTITERMINATION PROTEIN NUSG"/>
    <property type="match status" value="1"/>
</dbReference>
<reference evidence="10" key="1">
    <citation type="journal article" date="2023" name="Int. J. Syst. Evol. Microbiol.">
        <title>&lt;i&gt;Holtiella tumoricola&lt;/i&gt; gen. nov. sp. nov., isolated from a human clinical sample.</title>
        <authorList>
            <person name="Allen-Vercoe E."/>
            <person name="Daigneault M.C."/>
            <person name="Vancuren S.J."/>
            <person name="Cochrane K."/>
            <person name="O'Neal L.L."/>
            <person name="Sankaranarayanan K."/>
            <person name="Lawson P.A."/>
        </authorList>
    </citation>
    <scope>NUCLEOTIDE SEQUENCE</scope>
    <source>
        <strain evidence="10">CC70A</strain>
    </source>
</reference>
<feature type="domain" description="NusG-like N-terminal" evidence="8">
    <location>
        <begin position="3"/>
        <end position="111"/>
    </location>
</feature>
<dbReference type="SUPFAM" id="SSF50104">
    <property type="entry name" value="Translation proteins SH3-like domain"/>
    <property type="match status" value="1"/>
</dbReference>
<dbReference type="Gene3D" id="2.30.30.30">
    <property type="match status" value="1"/>
</dbReference>
<dbReference type="InterPro" id="IPR043425">
    <property type="entry name" value="NusG-like"/>
</dbReference>
<dbReference type="CDD" id="cd09891">
    <property type="entry name" value="NGN_Bact_1"/>
    <property type="match status" value="1"/>
</dbReference>
<evidence type="ECO:0000256" key="3">
    <source>
        <dbReference type="ARBA" id="ARBA00023015"/>
    </source>
</evidence>
<dbReference type="GO" id="GO:0006353">
    <property type="term" value="P:DNA-templated transcription termination"/>
    <property type="evidence" value="ECO:0007669"/>
    <property type="project" value="UniProtKB-UniRule"/>
</dbReference>
<proteinExistence type="inferred from homology"/>
<dbReference type="Pfam" id="PF02357">
    <property type="entry name" value="NusG"/>
    <property type="match status" value="1"/>
</dbReference>
<dbReference type="PRINTS" id="PR00338">
    <property type="entry name" value="NUSGTNSCPFCT"/>
</dbReference>
<dbReference type="HAMAP" id="MF_00948">
    <property type="entry name" value="NusG"/>
    <property type="match status" value="1"/>
</dbReference>
<evidence type="ECO:0000313" key="10">
    <source>
        <dbReference type="EMBL" id="MDA3732304.1"/>
    </source>
</evidence>
<dbReference type="RefSeq" id="WP_053983216.1">
    <property type="nucleotide sequence ID" value="NZ_JAQIFT010000046.1"/>
</dbReference>
<dbReference type="SUPFAM" id="SSF82679">
    <property type="entry name" value="N-utilization substance G protein NusG, N-terminal domain"/>
    <property type="match status" value="1"/>
</dbReference>
<evidence type="ECO:0000256" key="7">
    <source>
        <dbReference type="RuleBase" id="RU000538"/>
    </source>
</evidence>
<keyword evidence="3 5" id="KW-0805">Transcription regulation</keyword>
<protein>
    <recommendedName>
        <fullName evidence="5 6">Transcription termination/antitermination protein NusG</fullName>
    </recommendedName>
</protein>
<dbReference type="GO" id="GO:0032784">
    <property type="term" value="P:regulation of DNA-templated transcription elongation"/>
    <property type="evidence" value="ECO:0007669"/>
    <property type="project" value="InterPro"/>
</dbReference>
<feature type="domain" description="KOW" evidence="9">
    <location>
        <begin position="117"/>
        <end position="144"/>
    </location>
</feature>
<evidence type="ECO:0000256" key="5">
    <source>
        <dbReference type="HAMAP-Rule" id="MF_00948"/>
    </source>
</evidence>
<keyword evidence="1 5" id="KW-0806">Transcription termination</keyword>
<sequence>MDEARWYVVHTYSGYENKVKANIEKAIKNRNMQDLIHVVEVPMQDEVEERNGTTRTVQRKTFPGYVLIKMVMTDDTWYVVRNTRGVTGFVGPDSKPVSLSVDEIKSMGIDISVLRPQVEIGDAVKILSGAFQDSEGIVREIHEAKEAVIVSVHGFGREFPVEVSFDQIERFI</sequence>
<gene>
    <name evidence="5 10" type="primary">nusG</name>
    <name evidence="10" type="ORF">PBV87_12485</name>
</gene>
<dbReference type="FunFam" id="3.30.70.940:FF:000002">
    <property type="entry name" value="Transcription termination/antitermination protein NusG"/>
    <property type="match status" value="1"/>
</dbReference>
<organism evidence="10 11">
    <name type="scientific">Holtiella tumoricola</name>
    <dbReference type="NCBI Taxonomy" id="3018743"/>
    <lineage>
        <taxon>Bacteria</taxon>
        <taxon>Bacillati</taxon>
        <taxon>Bacillota</taxon>
        <taxon>Clostridia</taxon>
        <taxon>Lachnospirales</taxon>
        <taxon>Cellulosilyticaceae</taxon>
        <taxon>Holtiella</taxon>
    </lineage>
</organism>
<dbReference type="InterPro" id="IPR005824">
    <property type="entry name" value="KOW"/>
</dbReference>
<name>A0AA42J1C1_9FIRM</name>
<dbReference type="Gene3D" id="3.30.70.940">
    <property type="entry name" value="NusG, N-terminal domain"/>
    <property type="match status" value="1"/>
</dbReference>
<evidence type="ECO:0000259" key="8">
    <source>
        <dbReference type="SMART" id="SM00738"/>
    </source>
</evidence>
<evidence type="ECO:0000256" key="4">
    <source>
        <dbReference type="ARBA" id="ARBA00023163"/>
    </source>
</evidence>